<comment type="caution">
    <text evidence="1">The sequence shown here is derived from an EMBL/GenBank/DDBJ whole genome shotgun (WGS) entry which is preliminary data.</text>
</comment>
<evidence type="ECO:0000313" key="2">
    <source>
        <dbReference type="Proteomes" id="UP001186974"/>
    </source>
</evidence>
<dbReference type="EMBL" id="JAWDJW010004474">
    <property type="protein sequence ID" value="KAK3074985.1"/>
    <property type="molecule type" value="Genomic_DNA"/>
</dbReference>
<sequence length="245" mass="27343">MSVDDVWTLNSQSSTQWDGLRHAGYDKERMFYNGVTMDDVAGPNASSVNGVHNMAKKGIVGRGVLLDFEAWRKKTGKYPDFDPFGTHGITAQDLKDIAEAQGVTFRHGDILLYRTGLFEKLDKMSAEEKAITTTRSAPWKFAGLEQTEEMLEFLWSNQFAAAASDQPALEMYPHLPILNNQQEGYKIRLHEVLLAGWGCPIGEFFHLEELAKHCSSIGRYTFFFTSEPCNVIGGVASPPNVLAIF</sequence>
<reference evidence="1" key="1">
    <citation type="submission" date="2024-09" db="EMBL/GenBank/DDBJ databases">
        <title>Black Yeasts Isolated from many extreme environments.</title>
        <authorList>
            <person name="Coleine C."/>
            <person name="Stajich J.E."/>
            <person name="Selbmann L."/>
        </authorList>
    </citation>
    <scope>NUCLEOTIDE SEQUENCE</scope>
    <source>
        <strain evidence="1">CCFEE 5737</strain>
    </source>
</reference>
<organism evidence="1 2">
    <name type="scientific">Coniosporium uncinatum</name>
    <dbReference type="NCBI Taxonomy" id="93489"/>
    <lineage>
        <taxon>Eukaryota</taxon>
        <taxon>Fungi</taxon>
        <taxon>Dikarya</taxon>
        <taxon>Ascomycota</taxon>
        <taxon>Pezizomycotina</taxon>
        <taxon>Dothideomycetes</taxon>
        <taxon>Dothideomycetes incertae sedis</taxon>
        <taxon>Coniosporium</taxon>
    </lineage>
</organism>
<evidence type="ECO:0000313" key="1">
    <source>
        <dbReference type="EMBL" id="KAK3074985.1"/>
    </source>
</evidence>
<dbReference type="Proteomes" id="UP001186974">
    <property type="component" value="Unassembled WGS sequence"/>
</dbReference>
<gene>
    <name evidence="1" type="ORF">LTS18_014130</name>
</gene>
<protein>
    <submittedName>
        <fullName evidence="1">Uncharacterized protein</fullName>
    </submittedName>
</protein>
<keyword evidence="2" id="KW-1185">Reference proteome</keyword>
<accession>A0ACC3DHD8</accession>
<name>A0ACC3DHD8_9PEZI</name>
<proteinExistence type="predicted"/>